<keyword evidence="1" id="KW-0862">Zinc</keyword>
<feature type="region of interest" description="Disordered" evidence="2">
    <location>
        <begin position="1"/>
        <end position="95"/>
    </location>
</feature>
<feature type="compositionally biased region" description="Low complexity" evidence="2">
    <location>
        <begin position="257"/>
        <end position="272"/>
    </location>
</feature>
<evidence type="ECO:0000313" key="5">
    <source>
        <dbReference type="Proteomes" id="UP000298061"/>
    </source>
</evidence>
<dbReference type="Proteomes" id="UP000298061">
    <property type="component" value="Unassembled WGS sequence"/>
</dbReference>
<evidence type="ECO:0000256" key="2">
    <source>
        <dbReference type="SAM" id="MobiDB-lite"/>
    </source>
</evidence>
<organism evidence="4 5">
    <name type="scientific">Hericium alpestre</name>
    <dbReference type="NCBI Taxonomy" id="135208"/>
    <lineage>
        <taxon>Eukaryota</taxon>
        <taxon>Fungi</taxon>
        <taxon>Dikarya</taxon>
        <taxon>Basidiomycota</taxon>
        <taxon>Agaricomycotina</taxon>
        <taxon>Agaricomycetes</taxon>
        <taxon>Russulales</taxon>
        <taxon>Hericiaceae</taxon>
        <taxon>Hericium</taxon>
    </lineage>
</organism>
<dbReference type="STRING" id="135208.A0A4Z0A6C7"/>
<dbReference type="EMBL" id="SFCI01000149">
    <property type="protein sequence ID" value="TFY82030.1"/>
    <property type="molecule type" value="Genomic_DNA"/>
</dbReference>
<feature type="compositionally biased region" description="Basic and acidic residues" evidence="2">
    <location>
        <begin position="76"/>
        <end position="94"/>
    </location>
</feature>
<reference evidence="4 5" key="1">
    <citation type="submission" date="2019-02" db="EMBL/GenBank/DDBJ databases">
        <title>Genome sequencing of the rare red list fungi Hericium alpestre (H. flagellum).</title>
        <authorList>
            <person name="Buettner E."/>
            <person name="Kellner H."/>
        </authorList>
    </citation>
    <scope>NUCLEOTIDE SEQUENCE [LARGE SCALE GENOMIC DNA]</scope>
    <source>
        <strain evidence="4 5">DSM 108284</strain>
    </source>
</reference>
<keyword evidence="1" id="KW-0479">Metal-binding</keyword>
<dbReference type="GO" id="GO:0008270">
    <property type="term" value="F:zinc ion binding"/>
    <property type="evidence" value="ECO:0007669"/>
    <property type="project" value="UniProtKB-KW"/>
</dbReference>
<sequence length="329" mass="36225">MTREVRILSPEEPLHRVLTNYSSRRQHEQLTAASAHRGRDVQPRSSPPPDGSESSDSEDGGKEPPKSGGKSVPSKRSLDDEGDRADAGKRRIDESIIPFAQSSDLSGLGPDLQATLKLKENYTRNLEQAKQLVISNPEVPEFPQALWKDVLANNFVDLDKTGDLKASKNIRSHGEWSIAWNAYSDAVTFAYPHRQRELRLYNAEITRLFAATLLESADRVIQFDRAVRSRVAKSNRVLLSDFGSFNDLGISHFSNAGAGSSKAPSKAQASGSRNPNTSGEICRRFNDGTCAARSCKYRHVCFTCKARDHGSHMCGKASGSGTQPKLERK</sequence>
<comment type="caution">
    <text evidence="4">The sequence shown here is derived from an EMBL/GenBank/DDBJ whole genome shotgun (WGS) entry which is preliminary data.</text>
</comment>
<feature type="compositionally biased region" description="Low complexity" evidence="2">
    <location>
        <begin position="66"/>
        <end position="75"/>
    </location>
</feature>
<dbReference type="OrthoDB" id="2355984at2759"/>
<accession>A0A4Z0A6C7</accession>
<feature type="domain" description="C3H1-type" evidence="3">
    <location>
        <begin position="276"/>
        <end position="302"/>
    </location>
</feature>
<proteinExistence type="predicted"/>
<evidence type="ECO:0000313" key="4">
    <source>
        <dbReference type="EMBL" id="TFY82030.1"/>
    </source>
</evidence>
<keyword evidence="1" id="KW-0863">Zinc-finger</keyword>
<dbReference type="InterPro" id="IPR000571">
    <property type="entry name" value="Znf_CCCH"/>
</dbReference>
<gene>
    <name evidence="4" type="ORF">EWM64_g1981</name>
</gene>
<feature type="region of interest" description="Disordered" evidence="2">
    <location>
        <begin position="309"/>
        <end position="329"/>
    </location>
</feature>
<evidence type="ECO:0000259" key="3">
    <source>
        <dbReference type="PROSITE" id="PS50103"/>
    </source>
</evidence>
<dbReference type="PROSITE" id="PS50103">
    <property type="entry name" value="ZF_C3H1"/>
    <property type="match status" value="1"/>
</dbReference>
<evidence type="ECO:0000256" key="1">
    <source>
        <dbReference type="PROSITE-ProRule" id="PRU00723"/>
    </source>
</evidence>
<keyword evidence="5" id="KW-1185">Reference proteome</keyword>
<dbReference type="AlphaFoldDB" id="A0A4Z0A6C7"/>
<name>A0A4Z0A6C7_9AGAM</name>
<feature type="zinc finger region" description="C3H1-type" evidence="1">
    <location>
        <begin position="276"/>
        <end position="302"/>
    </location>
</feature>
<protein>
    <recommendedName>
        <fullName evidence="3">C3H1-type domain-containing protein</fullName>
    </recommendedName>
</protein>
<feature type="region of interest" description="Disordered" evidence="2">
    <location>
        <begin position="257"/>
        <end position="278"/>
    </location>
</feature>